<reference evidence="3 4" key="1">
    <citation type="submission" date="2024-05" db="EMBL/GenBank/DDBJ databases">
        <title>Genome sequencing and assembly of Indian major carp, Cirrhinus mrigala (Hamilton, 1822).</title>
        <authorList>
            <person name="Mohindra V."/>
            <person name="Chowdhury L.M."/>
            <person name="Lal K."/>
            <person name="Jena J.K."/>
        </authorList>
    </citation>
    <scope>NUCLEOTIDE SEQUENCE [LARGE SCALE GENOMIC DNA]</scope>
    <source>
        <strain evidence="3">CM1030</strain>
        <tissue evidence="3">Blood</tissue>
    </source>
</reference>
<feature type="non-terminal residue" evidence="3">
    <location>
        <position position="1"/>
    </location>
</feature>
<feature type="domain" description="U1-type" evidence="2">
    <location>
        <begin position="48"/>
        <end position="82"/>
    </location>
</feature>
<dbReference type="PANTHER" id="PTHR46786">
    <property type="entry name" value="ZINC FINGER MATRIN-TYPE PROTEIN 3"/>
    <property type="match status" value="1"/>
</dbReference>
<sequence>MKRPLSPVEDGPLTEPTGHEGASSDGVEFTRQDAPPVNSRPKRERKHRSYTLCEVCNIQLNSAAQAQIHYNGKTHQKRLKHINNSST</sequence>
<comment type="caution">
    <text evidence="3">The sequence shown here is derived from an EMBL/GenBank/DDBJ whole genome shotgun (WGS) entry which is preliminary data.</text>
</comment>
<accession>A0ABD0RHF5</accession>
<protein>
    <recommendedName>
        <fullName evidence="2">U1-type domain-containing protein</fullName>
    </recommendedName>
</protein>
<evidence type="ECO:0000256" key="1">
    <source>
        <dbReference type="SAM" id="MobiDB-lite"/>
    </source>
</evidence>
<organism evidence="3 4">
    <name type="scientific">Cirrhinus mrigala</name>
    <name type="common">Mrigala</name>
    <dbReference type="NCBI Taxonomy" id="683832"/>
    <lineage>
        <taxon>Eukaryota</taxon>
        <taxon>Metazoa</taxon>
        <taxon>Chordata</taxon>
        <taxon>Craniata</taxon>
        <taxon>Vertebrata</taxon>
        <taxon>Euteleostomi</taxon>
        <taxon>Actinopterygii</taxon>
        <taxon>Neopterygii</taxon>
        <taxon>Teleostei</taxon>
        <taxon>Ostariophysi</taxon>
        <taxon>Cypriniformes</taxon>
        <taxon>Cyprinidae</taxon>
        <taxon>Labeoninae</taxon>
        <taxon>Labeonini</taxon>
        <taxon>Cirrhinus</taxon>
    </lineage>
</organism>
<dbReference type="Pfam" id="PF12874">
    <property type="entry name" value="zf-met"/>
    <property type="match status" value="1"/>
</dbReference>
<dbReference type="SUPFAM" id="SSF57667">
    <property type="entry name" value="beta-beta-alpha zinc fingers"/>
    <property type="match status" value="1"/>
</dbReference>
<dbReference type="PANTHER" id="PTHR46786:SF1">
    <property type="entry name" value="ZINC FINGER MATRIN-TYPE PROTEIN 3"/>
    <property type="match status" value="1"/>
</dbReference>
<evidence type="ECO:0000259" key="2">
    <source>
        <dbReference type="SMART" id="SM00451"/>
    </source>
</evidence>
<dbReference type="Proteomes" id="UP001529510">
    <property type="component" value="Unassembled WGS sequence"/>
</dbReference>
<dbReference type="AlphaFoldDB" id="A0ABD0RHF5"/>
<dbReference type="InterPro" id="IPR013087">
    <property type="entry name" value="Znf_C2H2_type"/>
</dbReference>
<dbReference type="InterPro" id="IPR003604">
    <property type="entry name" value="Matrin/U1-like-C_Znf_C2H2"/>
</dbReference>
<dbReference type="EMBL" id="JAMKFB020000003">
    <property type="protein sequence ID" value="KAL0197970.1"/>
    <property type="molecule type" value="Genomic_DNA"/>
</dbReference>
<evidence type="ECO:0000313" key="4">
    <source>
        <dbReference type="Proteomes" id="UP001529510"/>
    </source>
</evidence>
<dbReference type="Gene3D" id="3.30.160.60">
    <property type="entry name" value="Classic Zinc Finger"/>
    <property type="match status" value="1"/>
</dbReference>
<evidence type="ECO:0000313" key="3">
    <source>
        <dbReference type="EMBL" id="KAL0197970.1"/>
    </source>
</evidence>
<dbReference type="SMART" id="SM00451">
    <property type="entry name" value="ZnF_U1"/>
    <property type="match status" value="1"/>
</dbReference>
<proteinExistence type="predicted"/>
<name>A0ABD0RHF5_CIRMR</name>
<dbReference type="InterPro" id="IPR052644">
    <property type="entry name" value="ZMAT3"/>
</dbReference>
<gene>
    <name evidence="3" type="ORF">M9458_006510</name>
</gene>
<feature type="region of interest" description="Disordered" evidence="1">
    <location>
        <begin position="1"/>
        <end position="47"/>
    </location>
</feature>
<dbReference type="InterPro" id="IPR036236">
    <property type="entry name" value="Znf_C2H2_sf"/>
</dbReference>
<feature type="non-terminal residue" evidence="3">
    <location>
        <position position="87"/>
    </location>
</feature>
<keyword evidence="4" id="KW-1185">Reference proteome</keyword>